<evidence type="ECO:0000256" key="4">
    <source>
        <dbReference type="ARBA" id="ARBA00025955"/>
    </source>
</evidence>
<evidence type="ECO:0000256" key="2">
    <source>
        <dbReference type="ARBA" id="ARBA00022581"/>
    </source>
</evidence>
<evidence type="ECO:0000256" key="1">
    <source>
        <dbReference type="ARBA" id="ARBA00009424"/>
    </source>
</evidence>
<evidence type="ECO:0000313" key="6">
    <source>
        <dbReference type="EMBL" id="CRI68265.1"/>
    </source>
</evidence>
<comment type="function">
    <text evidence="3">Increases viral DNA accumulation. Enhances infectivity and symptom expression.</text>
</comment>
<accession>A0A0F7YCC6</accession>
<proteinExistence type="inferred from homology"/>
<sequence length="132" mass="15583">MDSRTGQSITVHHAENSVFIWEVPNHLFFRIHHVEELLITKLRIYHIESRINHNLSRALALLKAFLHFRVWSTSIIASVTTYLSRFVFRDLLFLHRLGSVDVNNEIRAVRFASDKSYVNYVLETPEIKCELY</sequence>
<gene>
    <name evidence="6" type="primary">REn</name>
</gene>
<name>A0A0F7YCC6_9GEMI</name>
<organism evidence="6">
    <name type="scientific">Pepper golden mosaic virus</name>
    <dbReference type="NCBI Taxonomy" id="223301"/>
    <lineage>
        <taxon>Viruses</taxon>
        <taxon>Monodnaviria</taxon>
        <taxon>Shotokuvirae</taxon>
        <taxon>Cressdnaviricota</taxon>
        <taxon>Repensiviricetes</taxon>
        <taxon>Geplafuvirales</taxon>
        <taxon>Geminiviridae</taxon>
        <taxon>Begomovirus</taxon>
        <taxon>Begomovirus capsicummusivi</taxon>
    </lineage>
</organism>
<dbReference type="Pfam" id="PF01407">
    <property type="entry name" value="Gemini_AL3"/>
    <property type="match status" value="1"/>
</dbReference>
<comment type="subunit">
    <text evidence="4 5">Homooligomer. Interacts with the replication-associated protein (REP). Interacts with host proliferating cell nuclear antigen (PCNA). Interacts with host retinoblastoma-related protein 1 (RBR1), and may thereby deregulate the host cell cycle. Oligomerization and interaction with PCNA are necessary for optimal replication enhancement.</text>
</comment>
<dbReference type="EMBL" id="LN848773">
    <property type="protein sequence ID" value="CRI68265.1"/>
    <property type="molecule type" value="Genomic_DNA"/>
</dbReference>
<dbReference type="PRINTS" id="PR00231">
    <property type="entry name" value="GEMCOATAL3"/>
</dbReference>
<evidence type="ECO:0000256" key="5">
    <source>
        <dbReference type="RuleBase" id="RU363029"/>
    </source>
</evidence>
<evidence type="ECO:0000256" key="3">
    <source>
        <dbReference type="ARBA" id="ARBA00025603"/>
    </source>
</evidence>
<dbReference type="InterPro" id="IPR000657">
    <property type="entry name" value="Gemini_AL3"/>
</dbReference>
<reference evidence="6" key="1">
    <citation type="submission" date="2015-04" db="EMBL/GenBank/DDBJ databases">
        <title>The effect of ecosystem biodiversity on virus genetic diversity depends on virus species: a study of chiltepin-infecting begomoviruses in Mexico.</title>
        <authorList>
            <person name="Rodelo-Urrego M."/>
            <person name="Garcia-Arenal F."/>
            <person name="Pagan I."/>
        </authorList>
    </citation>
    <scope>NUCLEOTIDE SEQUENCE</scope>
    <source>
        <strain evidence="6">ELO35L2007</strain>
    </source>
</reference>
<keyword evidence="2 5" id="KW-0945">Host-virus interaction</keyword>
<comment type="similarity">
    <text evidence="1 5">Belongs to the geminiviridae replication enhancer protein family.</text>
</comment>
<dbReference type="GO" id="GO:0016032">
    <property type="term" value="P:viral process"/>
    <property type="evidence" value="ECO:0007669"/>
    <property type="project" value="InterPro"/>
</dbReference>
<protein>
    <recommendedName>
        <fullName evidence="5">Replication enhancer</fullName>
        <shortName evidence="5">REn</shortName>
    </recommendedName>
</protein>